<dbReference type="Pfam" id="PF05193">
    <property type="entry name" value="Peptidase_M16_C"/>
    <property type="match status" value="2"/>
</dbReference>
<dbReference type="RefSeq" id="WP_248210688.1">
    <property type="nucleotide sequence ID" value="NZ_JALNMH010000012.1"/>
</dbReference>
<protein>
    <submittedName>
        <fullName evidence="5">Insulinase family protein</fullName>
    </submittedName>
</protein>
<dbReference type="Gene3D" id="3.30.830.10">
    <property type="entry name" value="Metalloenzyme, LuxS/M16 peptidase-like"/>
    <property type="match status" value="4"/>
</dbReference>
<dbReference type="InterPro" id="IPR011249">
    <property type="entry name" value="Metalloenz_LuxS/M16"/>
</dbReference>
<comment type="caution">
    <text evidence="5">The sequence shown here is derived from an EMBL/GenBank/DDBJ whole genome shotgun (WGS) entry which is preliminary data.</text>
</comment>
<dbReference type="Proteomes" id="UP001431449">
    <property type="component" value="Unassembled WGS sequence"/>
</dbReference>
<evidence type="ECO:0000256" key="2">
    <source>
        <dbReference type="SAM" id="SignalP"/>
    </source>
</evidence>
<feature type="chain" id="PRO_5046741247" evidence="2">
    <location>
        <begin position="23"/>
        <end position="915"/>
    </location>
</feature>
<keyword evidence="6" id="KW-1185">Reference proteome</keyword>
<feature type="signal peptide" evidence="2">
    <location>
        <begin position="1"/>
        <end position="22"/>
    </location>
</feature>
<dbReference type="Pfam" id="PF00675">
    <property type="entry name" value="Peptidase_M16"/>
    <property type="match status" value="2"/>
</dbReference>
<name>A0ABT0GKB6_9GAMM</name>
<gene>
    <name evidence="5" type="ORF">M0G41_15020</name>
</gene>
<feature type="domain" description="Peptidase M16 N-terminal" evidence="3">
    <location>
        <begin position="48"/>
        <end position="194"/>
    </location>
</feature>
<dbReference type="InterPro" id="IPR011765">
    <property type="entry name" value="Pept_M16_N"/>
</dbReference>
<accession>A0ABT0GKB6</accession>
<dbReference type="PANTHER" id="PTHR11851:SF49">
    <property type="entry name" value="MITOCHONDRIAL-PROCESSING PEPTIDASE SUBUNIT ALPHA"/>
    <property type="match status" value="1"/>
</dbReference>
<organism evidence="5 6">
    <name type="scientific">Pseudomarimonas salicorniae</name>
    <dbReference type="NCBI Taxonomy" id="2933270"/>
    <lineage>
        <taxon>Bacteria</taxon>
        <taxon>Pseudomonadati</taxon>
        <taxon>Pseudomonadota</taxon>
        <taxon>Gammaproteobacteria</taxon>
        <taxon>Lysobacterales</taxon>
        <taxon>Lysobacteraceae</taxon>
        <taxon>Pseudomarimonas</taxon>
    </lineage>
</organism>
<evidence type="ECO:0000256" key="1">
    <source>
        <dbReference type="ARBA" id="ARBA00007261"/>
    </source>
</evidence>
<evidence type="ECO:0000259" key="3">
    <source>
        <dbReference type="Pfam" id="PF00675"/>
    </source>
</evidence>
<sequence>MRTPRFLAALLLGLLVAAPALALAPPEGMKQVTSVEGITEYRMENGLRVLLFPDPSKPTVTVNITYEVGSRHENYGETGMAHLLEHLLFKDTPTHKDIPGEMKKRGIRFNATTWLDRTNYFSSFAADEEILDWLLRLEADRMVNSLVRREDLDSEMTVVRNEMEAGENNPVGMLISRISSVGHLWHNYGNSTIGARADIENMPIERLQDFYRRYYRPDNATLLVAGRIDPQRTLAEIAKAFGAIGKPATPVPATYTREPTQDGEREVNVRRVGETRYLGVGYHGPSGRHEDFAPLSLLIDILGDTPTGRLHKTLVEGKLATFVGAFDLALAEPGYLMFLAEAPKDGDFDALESGMLALLEDIAATPITQAELDDAKRRFEKGVEQTINDANRLAMSLSESIAQGDWRLFFLARDRIEAVTLDDVNRVAAYYLKRSNRTLGRFIPTAEPDRTEISEAKPASELLEGYTGRAAVAAGEAFEATPANIDARTQLAELSNGTELSLLSKETRGDTVVFSMIFRFGSEADVTGRALAGSMVGSMLTRGSAKRSREDISRRLDELKASVGFSGSAQSVSVSGNTLRQHLPEVLDLVAELLREPAFPEAEFEQLRTQLITGVESQMTEPQAIAANALGRHFSPWPKGHPFYAETFAEQIAALREVKLDELRRFHAEFYGSGDGEIALVGDFDAAETGARLEQLFADFTRGRPFVRIANPYREVEAAREKLEAPDKANAMWIVRADLPISDIHADYPALVVANYVLGGGSLKSRLADRIRQRDGLSYGVGSQFSAGALDERATLAAYAIAAPENIDKVDAAFDEELALLLEKGITEAEFRDAVDGLLKARRTSRGEDNALVGMLRGQRYLDRNMAFEAAFDSALQSLDVEAVNDAARRHFGPLKFSRFMAGDFAKVAAGKGEE</sequence>
<evidence type="ECO:0000259" key="4">
    <source>
        <dbReference type="Pfam" id="PF05193"/>
    </source>
</evidence>
<dbReference type="InterPro" id="IPR050361">
    <property type="entry name" value="MPP/UQCRC_Complex"/>
</dbReference>
<feature type="domain" description="Peptidase M16 C-terminal" evidence="4">
    <location>
        <begin position="658"/>
        <end position="837"/>
    </location>
</feature>
<dbReference type="PANTHER" id="PTHR11851">
    <property type="entry name" value="METALLOPROTEASE"/>
    <property type="match status" value="1"/>
</dbReference>
<evidence type="ECO:0000313" key="5">
    <source>
        <dbReference type="EMBL" id="MCK7594979.1"/>
    </source>
</evidence>
<feature type="domain" description="Peptidase M16 C-terminal" evidence="4">
    <location>
        <begin position="204"/>
        <end position="378"/>
    </location>
</feature>
<reference evidence="5" key="1">
    <citation type="submission" date="2022-04" db="EMBL/GenBank/DDBJ databases">
        <title>Lysobacter sp. CAU 1642 isolated from sea sand.</title>
        <authorList>
            <person name="Kim W."/>
        </authorList>
    </citation>
    <scope>NUCLEOTIDE SEQUENCE</scope>
    <source>
        <strain evidence="5">CAU 1642</strain>
    </source>
</reference>
<evidence type="ECO:0000313" key="6">
    <source>
        <dbReference type="Proteomes" id="UP001431449"/>
    </source>
</evidence>
<dbReference type="SUPFAM" id="SSF63411">
    <property type="entry name" value="LuxS/MPP-like metallohydrolase"/>
    <property type="match status" value="4"/>
</dbReference>
<comment type="similarity">
    <text evidence="1">Belongs to the peptidase M16 family.</text>
</comment>
<dbReference type="InterPro" id="IPR007863">
    <property type="entry name" value="Peptidase_M16_C"/>
</dbReference>
<keyword evidence="2" id="KW-0732">Signal</keyword>
<feature type="domain" description="Peptidase M16 N-terminal" evidence="3">
    <location>
        <begin position="509"/>
        <end position="630"/>
    </location>
</feature>
<proteinExistence type="inferred from homology"/>
<dbReference type="EMBL" id="JALNMH010000012">
    <property type="protein sequence ID" value="MCK7594979.1"/>
    <property type="molecule type" value="Genomic_DNA"/>
</dbReference>